<organism evidence="4">
    <name type="scientific">Thrips palmi</name>
    <name type="common">Melon thrips</name>
    <dbReference type="NCBI Taxonomy" id="161013"/>
    <lineage>
        <taxon>Eukaryota</taxon>
        <taxon>Metazoa</taxon>
        <taxon>Ecdysozoa</taxon>
        <taxon>Arthropoda</taxon>
        <taxon>Hexapoda</taxon>
        <taxon>Insecta</taxon>
        <taxon>Pterygota</taxon>
        <taxon>Neoptera</taxon>
        <taxon>Paraneoptera</taxon>
        <taxon>Thysanoptera</taxon>
        <taxon>Terebrantia</taxon>
        <taxon>Thripoidea</taxon>
        <taxon>Thripidae</taxon>
        <taxon>Thrips</taxon>
    </lineage>
</organism>
<dbReference type="KEGG" id="tpal:117652512"/>
<evidence type="ECO:0000259" key="2">
    <source>
        <dbReference type="Pfam" id="PF22532"/>
    </source>
</evidence>
<feature type="domain" description="Nonstructural protein WIV" evidence="2">
    <location>
        <begin position="31"/>
        <end position="99"/>
    </location>
</feature>
<dbReference type="Pfam" id="PF22532">
    <property type="entry name" value="WIV_dom"/>
    <property type="match status" value="1"/>
</dbReference>
<proteinExistence type="predicted"/>
<evidence type="ECO:0000313" key="3">
    <source>
        <dbReference type="Proteomes" id="UP000515158"/>
    </source>
</evidence>
<dbReference type="RefSeq" id="XP_034253369.1">
    <property type="nucleotide sequence ID" value="XM_034397478.1"/>
</dbReference>
<evidence type="ECO:0000313" key="4">
    <source>
        <dbReference type="RefSeq" id="XP_034253369.1"/>
    </source>
</evidence>
<dbReference type="InParanoid" id="A0A6P9A7S7"/>
<dbReference type="InterPro" id="IPR054449">
    <property type="entry name" value="WIV_dom"/>
</dbReference>
<accession>A0A6P9A7S7</accession>
<feature type="signal peptide" evidence="1">
    <location>
        <begin position="1"/>
        <end position="19"/>
    </location>
</feature>
<gene>
    <name evidence="4" type="primary">LOC117652512</name>
</gene>
<sequence length="130" mass="13696">MQPTPLLIIASVLFFGVASSPTASMSDDGPCHEFVKASIAYQKTLAEKVKALNGRTVYLFDATGFAAGLQDAVTAESLRYKTGTLDGRQVDAVLSVSAQTSLSGPAGAQTYLRWAGQGQDIHVDDHGVHI</sequence>
<reference evidence="4" key="1">
    <citation type="submission" date="2025-08" db="UniProtKB">
        <authorList>
            <consortium name="RefSeq"/>
        </authorList>
    </citation>
    <scope>IDENTIFICATION</scope>
    <source>
        <tissue evidence="4">Total insect</tissue>
    </source>
</reference>
<dbReference type="AlphaFoldDB" id="A0A6P9A7S7"/>
<protein>
    <submittedName>
        <fullName evidence="4">Uncharacterized protein LOC117652512</fullName>
    </submittedName>
</protein>
<name>A0A6P9A7S7_THRPL</name>
<dbReference type="GeneID" id="117652512"/>
<keyword evidence="3" id="KW-1185">Reference proteome</keyword>
<dbReference type="OrthoDB" id="8193540at2759"/>
<evidence type="ECO:0000256" key="1">
    <source>
        <dbReference type="SAM" id="SignalP"/>
    </source>
</evidence>
<feature type="chain" id="PRO_5027673902" evidence="1">
    <location>
        <begin position="20"/>
        <end position="130"/>
    </location>
</feature>
<dbReference type="Proteomes" id="UP000515158">
    <property type="component" value="Unplaced"/>
</dbReference>
<keyword evidence="1" id="KW-0732">Signal</keyword>